<keyword evidence="1" id="KW-0812">Transmembrane</keyword>
<dbReference type="Proteomes" id="UP000006352">
    <property type="component" value="Unassembled WGS sequence"/>
</dbReference>
<sequence>MASTTILAALLILTWFSLVLLILLLILTVFYLKDTYSLSVHIAQRPVTPLTNKTPERPANGVQCPHLLLLALLGFFLTTLLSILALTLIILLTLCTTLRHLKCEHQWVFNITTTVQCPLLHTTTNLPVIASNWDPNNPTQVYFEHIREHQD</sequence>
<gene>
    <name evidence="2" type="ORF">FIBRA_09235</name>
</gene>
<protein>
    <submittedName>
        <fullName evidence="2">Uncharacterized protein</fullName>
    </submittedName>
</protein>
<dbReference type="InParanoid" id="J7SCU7"/>
<keyword evidence="1" id="KW-1133">Transmembrane helix</keyword>
<accession>J7SCU7</accession>
<keyword evidence="3" id="KW-1185">Reference proteome</keyword>
<proteinExistence type="predicted"/>
<evidence type="ECO:0000313" key="2">
    <source>
        <dbReference type="EMBL" id="CCM06923.1"/>
    </source>
</evidence>
<dbReference type="EMBL" id="HE797570">
    <property type="protein sequence ID" value="CCM06923.1"/>
    <property type="molecule type" value="Genomic_DNA"/>
</dbReference>
<evidence type="ECO:0000313" key="3">
    <source>
        <dbReference type="Proteomes" id="UP000006352"/>
    </source>
</evidence>
<dbReference type="AlphaFoldDB" id="J7SCU7"/>
<dbReference type="RefSeq" id="XP_012176944.1">
    <property type="nucleotide sequence ID" value="XM_012321554.1"/>
</dbReference>
<dbReference type="GeneID" id="24101823"/>
<feature type="transmembrane region" description="Helical" evidence="1">
    <location>
        <begin position="67"/>
        <end position="94"/>
    </location>
</feature>
<feature type="transmembrane region" description="Helical" evidence="1">
    <location>
        <begin position="6"/>
        <end position="32"/>
    </location>
</feature>
<keyword evidence="1" id="KW-0472">Membrane</keyword>
<dbReference type="HOGENOM" id="CLU_104703_0_0_1"/>
<name>J7SCU7_9APHY</name>
<organism evidence="2 3">
    <name type="scientific">Fibroporia radiculosa</name>
    <dbReference type="NCBI Taxonomy" id="599839"/>
    <lineage>
        <taxon>Eukaryota</taxon>
        <taxon>Fungi</taxon>
        <taxon>Dikarya</taxon>
        <taxon>Basidiomycota</taxon>
        <taxon>Agaricomycotina</taxon>
        <taxon>Agaricomycetes</taxon>
        <taxon>Polyporales</taxon>
        <taxon>Fibroporiaceae</taxon>
        <taxon>Fibroporia</taxon>
    </lineage>
</organism>
<reference evidence="2 3" key="1">
    <citation type="journal article" date="2012" name="Appl. Environ. Microbiol.">
        <title>Short-read sequencing for genomic analysis of the brown rot fungus Fibroporia radiculosa.</title>
        <authorList>
            <person name="Tang J.D."/>
            <person name="Perkins A.D."/>
            <person name="Sonstegard T.S."/>
            <person name="Schroeder S.G."/>
            <person name="Burgess S.C."/>
            <person name="Diehl S.V."/>
        </authorList>
    </citation>
    <scope>NUCLEOTIDE SEQUENCE [LARGE SCALE GENOMIC DNA]</scope>
    <source>
        <strain evidence="2 3">TFFH 294</strain>
    </source>
</reference>
<evidence type="ECO:0000256" key="1">
    <source>
        <dbReference type="SAM" id="Phobius"/>
    </source>
</evidence>